<dbReference type="PANTHER" id="PTHR36571:SF1">
    <property type="entry name" value="PROTEIN YGIW"/>
    <property type="match status" value="1"/>
</dbReference>
<keyword evidence="1" id="KW-0732">Signal</keyword>
<evidence type="ECO:0000313" key="3">
    <source>
        <dbReference type="Proteomes" id="UP000467214"/>
    </source>
</evidence>
<name>A0A845BPY1_9NEIS</name>
<gene>
    <name evidence="2" type="ORF">GQF02_09945</name>
</gene>
<dbReference type="Gene3D" id="2.40.50.200">
    <property type="entry name" value="Bacterial OB-fold"/>
    <property type="match status" value="1"/>
</dbReference>
<dbReference type="Pfam" id="PF04076">
    <property type="entry name" value="BOF"/>
    <property type="match status" value="1"/>
</dbReference>
<reference evidence="2 3" key="1">
    <citation type="submission" date="2019-12" db="EMBL/GenBank/DDBJ databases">
        <title>Neisseriaceae gen. nov. sp. Genome sequencing and assembly.</title>
        <authorList>
            <person name="Liu Z."/>
            <person name="Li A."/>
        </authorList>
    </citation>
    <scope>NUCLEOTIDE SEQUENCE [LARGE SCALE GENOMIC DNA]</scope>
    <source>
        <strain evidence="2 3">B2N2-7</strain>
    </source>
</reference>
<evidence type="ECO:0000313" key="2">
    <source>
        <dbReference type="EMBL" id="MXR37294.1"/>
    </source>
</evidence>
<dbReference type="InterPro" id="IPR036700">
    <property type="entry name" value="BOBF_sf"/>
</dbReference>
<dbReference type="NCBIfam" id="NF033674">
    <property type="entry name" value="stress_OB_fold"/>
    <property type="match status" value="1"/>
</dbReference>
<dbReference type="AlphaFoldDB" id="A0A845BPY1"/>
<proteinExistence type="predicted"/>
<keyword evidence="3" id="KW-1185">Reference proteome</keyword>
<protein>
    <submittedName>
        <fullName evidence="2">NirD/YgiW/YdeI family stress tolerance protein</fullName>
    </submittedName>
</protein>
<sequence>MIAALPFAAHAEYTGPGAVLAAPATVVTAAAAARLADHAAVTLEGNVVNKLSKDKYTFRDASGEIRVEIDHKYLPAENFDATSRVRLSGKVDKEISGVEVDVKSVQILR</sequence>
<accession>A0A845BPY1</accession>
<dbReference type="EMBL" id="WSSB01000008">
    <property type="protein sequence ID" value="MXR37294.1"/>
    <property type="molecule type" value="Genomic_DNA"/>
</dbReference>
<dbReference type="PANTHER" id="PTHR36571">
    <property type="entry name" value="PROTEIN YGIW"/>
    <property type="match status" value="1"/>
</dbReference>
<dbReference type="SUPFAM" id="SSF101756">
    <property type="entry name" value="Hypothetical protein YgiW"/>
    <property type="match status" value="1"/>
</dbReference>
<dbReference type="Proteomes" id="UP000467214">
    <property type="component" value="Unassembled WGS sequence"/>
</dbReference>
<organism evidence="2 3">
    <name type="scientific">Craterilacuibacter sinensis</name>
    <dbReference type="NCBI Taxonomy" id="2686017"/>
    <lineage>
        <taxon>Bacteria</taxon>
        <taxon>Pseudomonadati</taxon>
        <taxon>Pseudomonadota</taxon>
        <taxon>Betaproteobacteria</taxon>
        <taxon>Neisseriales</taxon>
        <taxon>Neisseriaceae</taxon>
        <taxon>Craterilacuibacter</taxon>
    </lineage>
</organism>
<evidence type="ECO:0000256" key="1">
    <source>
        <dbReference type="ARBA" id="ARBA00022729"/>
    </source>
</evidence>
<comment type="caution">
    <text evidence="2">The sequence shown here is derived from an EMBL/GenBank/DDBJ whole genome shotgun (WGS) entry which is preliminary data.</text>
</comment>
<dbReference type="InterPro" id="IPR005220">
    <property type="entry name" value="CarO-like"/>
</dbReference>